<keyword evidence="3" id="KW-0805">Transcription regulation</keyword>
<dbReference type="PANTHER" id="PTHR10019">
    <property type="entry name" value="SNF5"/>
    <property type="match status" value="1"/>
</dbReference>
<feature type="compositionally biased region" description="Polar residues" evidence="6">
    <location>
        <begin position="351"/>
        <end position="377"/>
    </location>
</feature>
<keyword evidence="4" id="KW-0804">Transcription</keyword>
<dbReference type="SUPFAM" id="SSF57716">
    <property type="entry name" value="Glucocorticoid receptor-like (DNA-binding domain)"/>
    <property type="match status" value="1"/>
</dbReference>
<feature type="region of interest" description="Disordered" evidence="6">
    <location>
        <begin position="267"/>
        <end position="377"/>
    </location>
</feature>
<comment type="subcellular location">
    <subcellularLocation>
        <location evidence="1">Nucleus</location>
    </subcellularLocation>
</comment>
<dbReference type="AlphaFoldDB" id="A0AAD5SCQ4"/>
<dbReference type="EMBL" id="JADGJD010000416">
    <property type="protein sequence ID" value="KAJ3051257.1"/>
    <property type="molecule type" value="Genomic_DNA"/>
</dbReference>
<keyword evidence="5" id="KW-0539">Nucleus</keyword>
<dbReference type="SMART" id="SM00401">
    <property type="entry name" value="ZnF_GATA"/>
    <property type="match status" value="1"/>
</dbReference>
<dbReference type="GO" id="GO:0006355">
    <property type="term" value="P:regulation of DNA-templated transcription"/>
    <property type="evidence" value="ECO:0007669"/>
    <property type="project" value="InterPro"/>
</dbReference>
<keyword evidence="9" id="KW-1185">Reference proteome</keyword>
<feature type="compositionally biased region" description="Polar residues" evidence="6">
    <location>
        <begin position="335"/>
        <end position="344"/>
    </location>
</feature>
<organism evidence="8 9">
    <name type="scientific">Rhizophlyctis rosea</name>
    <dbReference type="NCBI Taxonomy" id="64517"/>
    <lineage>
        <taxon>Eukaryota</taxon>
        <taxon>Fungi</taxon>
        <taxon>Fungi incertae sedis</taxon>
        <taxon>Chytridiomycota</taxon>
        <taxon>Chytridiomycota incertae sedis</taxon>
        <taxon>Chytridiomycetes</taxon>
        <taxon>Rhizophlyctidales</taxon>
        <taxon>Rhizophlyctidaceae</taxon>
        <taxon>Rhizophlyctis</taxon>
    </lineage>
</organism>
<comment type="similarity">
    <text evidence="2">Belongs to the SNF5 family.</text>
</comment>
<evidence type="ECO:0000256" key="6">
    <source>
        <dbReference type="SAM" id="MobiDB-lite"/>
    </source>
</evidence>
<evidence type="ECO:0000256" key="2">
    <source>
        <dbReference type="ARBA" id="ARBA00010239"/>
    </source>
</evidence>
<dbReference type="InterPro" id="IPR000679">
    <property type="entry name" value="Znf_GATA"/>
</dbReference>
<feature type="region of interest" description="Disordered" evidence="6">
    <location>
        <begin position="495"/>
        <end position="581"/>
    </location>
</feature>
<dbReference type="Pfam" id="PF04855">
    <property type="entry name" value="SNF5"/>
    <property type="match status" value="1"/>
</dbReference>
<name>A0AAD5SCQ4_9FUNG</name>
<dbReference type="InterPro" id="IPR013088">
    <property type="entry name" value="Znf_NHR/GATA"/>
</dbReference>
<evidence type="ECO:0000256" key="4">
    <source>
        <dbReference type="ARBA" id="ARBA00023163"/>
    </source>
</evidence>
<feature type="compositionally biased region" description="Basic and acidic residues" evidence="6">
    <location>
        <begin position="517"/>
        <end position="530"/>
    </location>
</feature>
<accession>A0AAD5SCQ4</accession>
<dbReference type="GO" id="GO:0006338">
    <property type="term" value="P:chromatin remodeling"/>
    <property type="evidence" value="ECO:0007669"/>
    <property type="project" value="InterPro"/>
</dbReference>
<feature type="compositionally biased region" description="Polar residues" evidence="6">
    <location>
        <begin position="549"/>
        <end position="563"/>
    </location>
</feature>
<protein>
    <recommendedName>
        <fullName evidence="7">GATA-type domain-containing protein</fullName>
    </recommendedName>
</protein>
<dbReference type="InterPro" id="IPR006939">
    <property type="entry name" value="SNF5"/>
</dbReference>
<feature type="compositionally biased region" description="Polar residues" evidence="6">
    <location>
        <begin position="284"/>
        <end position="327"/>
    </location>
</feature>
<evidence type="ECO:0000313" key="9">
    <source>
        <dbReference type="Proteomes" id="UP001212841"/>
    </source>
</evidence>
<evidence type="ECO:0000256" key="5">
    <source>
        <dbReference type="ARBA" id="ARBA00023242"/>
    </source>
</evidence>
<comment type="caution">
    <text evidence="8">The sequence shown here is derived from an EMBL/GenBank/DDBJ whole genome shotgun (WGS) entry which is preliminary data.</text>
</comment>
<dbReference type="Pfam" id="PF00320">
    <property type="entry name" value="GATA"/>
    <property type="match status" value="1"/>
</dbReference>
<dbReference type="GO" id="GO:0008270">
    <property type="term" value="F:zinc ion binding"/>
    <property type="evidence" value="ECO:0007669"/>
    <property type="project" value="InterPro"/>
</dbReference>
<evidence type="ECO:0000256" key="3">
    <source>
        <dbReference type="ARBA" id="ARBA00023015"/>
    </source>
</evidence>
<dbReference type="Gene3D" id="3.30.50.10">
    <property type="entry name" value="Erythroid Transcription Factor GATA-1, subunit A"/>
    <property type="match status" value="1"/>
</dbReference>
<feature type="domain" description="GATA-type" evidence="7">
    <location>
        <begin position="602"/>
        <end position="655"/>
    </location>
</feature>
<dbReference type="GO" id="GO:0043565">
    <property type="term" value="F:sequence-specific DNA binding"/>
    <property type="evidence" value="ECO:0007669"/>
    <property type="project" value="InterPro"/>
</dbReference>
<proteinExistence type="inferred from homology"/>
<evidence type="ECO:0000259" key="7">
    <source>
        <dbReference type="SMART" id="SM00401"/>
    </source>
</evidence>
<gene>
    <name evidence="8" type="ORF">HK097_007755</name>
</gene>
<sequence length="657" mass="72101">MTTDIYSRSAYVDSEYVDMDEDDQERLKKKIDLGDFKYATNKRARAKGSSHSYHPRSQLQSLADRKVRLVPIRLDLTIDDVKLRDAFTWNLNETLLTPEKFATLLAEDFDSPLAPQFIPLIASAIREQVAAYAGASDDDGAPEATEEAFEQADDEEYDEDFRIVIKLDLHVGSLHLKDQFEWPLYSSYTVSPEDFARQLAADLGVGGEFVPHIAHAIREQVCLARINFHEATEAPPVHGRPFRHLATMDEDWEPELRELTEQEREKIAKEKERNSRRMRRSAIQVKQRTAQPPSTLRQTSSFYAPQNPPTNYTTPAHSQRIQSSMNPYTPAFHPGSSQNPYSTQSGGGSMNPYQPVSQRRTGPTQSNMASTHKMYSTPPSMPGGYTARQGGMVIGDGTFGSLVAQKLGAVGAMGGMSLVGGGGTDSGFGAGSPVVMTPGYIPGAYQPYSTYPAPSPYTPGYPYGPTTTTYPPPQTPTGYHQMQVPYSANPSVLYGQHMNEGNGSGVGGSVGRKRSRGVVDFDPERLKRQVEMMQRTVRRRDGSGGMGTSEDNSGSGTPESGSSFGEGDAQGGGKGKGRRKHRGFGASANLFNADGSVDVGEFRRNWRCSWCCLSGKYTPTLRKGPLGPKSVCNACGIWYSKHGVLPEERYQEHVDTV</sequence>
<reference evidence="8" key="1">
    <citation type="submission" date="2020-05" db="EMBL/GenBank/DDBJ databases">
        <title>Phylogenomic resolution of chytrid fungi.</title>
        <authorList>
            <person name="Stajich J.E."/>
            <person name="Amses K."/>
            <person name="Simmons R."/>
            <person name="Seto K."/>
            <person name="Myers J."/>
            <person name="Bonds A."/>
            <person name="Quandt C.A."/>
            <person name="Barry K."/>
            <person name="Liu P."/>
            <person name="Grigoriev I."/>
            <person name="Longcore J.E."/>
            <person name="James T.Y."/>
        </authorList>
    </citation>
    <scope>NUCLEOTIDE SEQUENCE</scope>
    <source>
        <strain evidence="8">JEL0318</strain>
    </source>
</reference>
<dbReference type="Proteomes" id="UP001212841">
    <property type="component" value="Unassembled WGS sequence"/>
</dbReference>
<evidence type="ECO:0000313" key="8">
    <source>
        <dbReference type="EMBL" id="KAJ3051257.1"/>
    </source>
</evidence>
<evidence type="ECO:0000256" key="1">
    <source>
        <dbReference type="ARBA" id="ARBA00004123"/>
    </source>
</evidence>
<dbReference type="GO" id="GO:0000228">
    <property type="term" value="C:nuclear chromosome"/>
    <property type="evidence" value="ECO:0007669"/>
    <property type="project" value="InterPro"/>
</dbReference>